<dbReference type="InterPro" id="IPR000734">
    <property type="entry name" value="TAG_lipase"/>
</dbReference>
<dbReference type="InterPro" id="IPR029058">
    <property type="entry name" value="AB_hydrolase_fold"/>
</dbReference>
<evidence type="ECO:0000313" key="16">
    <source>
        <dbReference type="Proteomes" id="UP000886611"/>
    </source>
</evidence>
<keyword evidence="16" id="KW-1185">Reference proteome</keyword>
<comment type="similarity">
    <text evidence="2 14">Belongs to the AB hydrolase superfamily. Lipase family.</text>
</comment>
<dbReference type="Pfam" id="PF00151">
    <property type="entry name" value="Lipase"/>
    <property type="match status" value="1"/>
</dbReference>
<dbReference type="InterPro" id="IPR033906">
    <property type="entry name" value="Lipase_N"/>
</dbReference>
<accession>A0A8X7WYB1</accession>
<evidence type="ECO:0000256" key="3">
    <source>
        <dbReference type="ARBA" id="ARBA00022525"/>
    </source>
</evidence>
<dbReference type="InterPro" id="IPR016272">
    <property type="entry name" value="Lipase_LIPH"/>
</dbReference>
<dbReference type="GO" id="GO:0005615">
    <property type="term" value="C:extracellular space"/>
    <property type="evidence" value="ECO:0007669"/>
    <property type="project" value="TreeGrafter"/>
</dbReference>
<evidence type="ECO:0000256" key="13">
    <source>
        <dbReference type="ARBA" id="ARBA00048700"/>
    </source>
</evidence>
<dbReference type="GO" id="GO:0008970">
    <property type="term" value="F:phospholipase A1 activity"/>
    <property type="evidence" value="ECO:0007669"/>
    <property type="project" value="TreeGrafter"/>
</dbReference>
<dbReference type="CDD" id="cd00707">
    <property type="entry name" value="Pancreat_lipase_like"/>
    <property type="match status" value="1"/>
</dbReference>
<comment type="catalytic activity">
    <reaction evidence="12">
        <text>1,2-di-(9Z)-octadecenoyl-sn-glycero-3-phospho-L-serine + H2O = 2-(9Z-octadecenoyl)-sn-glycero-3-phospho-L-serine + (9Z)-octadecenoate + H(+)</text>
        <dbReference type="Rhea" id="RHEA:40491"/>
        <dbReference type="ChEBI" id="CHEBI:15377"/>
        <dbReference type="ChEBI" id="CHEBI:15378"/>
        <dbReference type="ChEBI" id="CHEBI:30823"/>
        <dbReference type="ChEBI" id="CHEBI:74905"/>
        <dbReference type="ChEBI" id="CHEBI:77342"/>
    </reaction>
    <physiologicalReaction direction="left-to-right" evidence="12">
        <dbReference type="Rhea" id="RHEA:40492"/>
    </physiologicalReaction>
</comment>
<dbReference type="PRINTS" id="PR00825">
    <property type="entry name" value="DOLALLERGEN"/>
</dbReference>
<comment type="catalytic activity">
    <reaction evidence="13">
        <text>1-hexadecanoyl-2-(5Z,8Z,11Z,14Z-eicosatetraenoyl)-sn-glycero-3-phospho-L-serine + H2O = 2-(5Z,8Z,11Z,14Z)-eicosatetraenoyl-sn-glycero-3-phospho-L-serine + hexadecanoate + H(+)</text>
        <dbReference type="Rhea" id="RHEA:41187"/>
        <dbReference type="ChEBI" id="CHEBI:7896"/>
        <dbReference type="ChEBI" id="CHEBI:15377"/>
        <dbReference type="ChEBI" id="CHEBI:15378"/>
        <dbReference type="ChEBI" id="CHEBI:75032"/>
        <dbReference type="ChEBI" id="CHEBI:77830"/>
    </reaction>
    <physiologicalReaction direction="left-to-right" evidence="13">
        <dbReference type="Rhea" id="RHEA:41188"/>
    </physiologicalReaction>
</comment>
<keyword evidence="6" id="KW-0442">Lipid degradation</keyword>
<organism evidence="15 16">
    <name type="scientific">Polypterus senegalus</name>
    <name type="common">Senegal bichir</name>
    <dbReference type="NCBI Taxonomy" id="55291"/>
    <lineage>
        <taxon>Eukaryota</taxon>
        <taxon>Metazoa</taxon>
        <taxon>Chordata</taxon>
        <taxon>Craniata</taxon>
        <taxon>Vertebrata</taxon>
        <taxon>Euteleostomi</taxon>
        <taxon>Actinopterygii</taxon>
        <taxon>Polypteriformes</taxon>
        <taxon>Polypteridae</taxon>
        <taxon>Polypterus</taxon>
    </lineage>
</organism>
<keyword evidence="5" id="KW-0378">Hydrolase</keyword>
<feature type="non-terminal residue" evidence="15">
    <location>
        <position position="1"/>
    </location>
</feature>
<keyword evidence="7" id="KW-0443">Lipid metabolism</keyword>
<dbReference type="PANTHER" id="PTHR11610">
    <property type="entry name" value="LIPASE"/>
    <property type="match status" value="1"/>
</dbReference>
<dbReference type="Proteomes" id="UP000886611">
    <property type="component" value="Unassembled WGS sequence"/>
</dbReference>
<keyword evidence="4" id="KW-0732">Signal</keyword>
<name>A0A8X7WYB1_POLSE</name>
<keyword evidence="3" id="KW-0964">Secreted</keyword>
<keyword evidence="8" id="KW-1015">Disulfide bond</keyword>
<evidence type="ECO:0000256" key="12">
    <source>
        <dbReference type="ARBA" id="ARBA00048646"/>
    </source>
</evidence>
<evidence type="ECO:0000256" key="4">
    <source>
        <dbReference type="ARBA" id="ARBA00022729"/>
    </source>
</evidence>
<dbReference type="EMBL" id="JAATIS010008602">
    <property type="protein sequence ID" value="KAG2457232.1"/>
    <property type="molecule type" value="Genomic_DNA"/>
</dbReference>
<evidence type="ECO:0000256" key="1">
    <source>
        <dbReference type="ARBA" id="ARBA00004613"/>
    </source>
</evidence>
<evidence type="ECO:0000256" key="8">
    <source>
        <dbReference type="ARBA" id="ARBA00023157"/>
    </source>
</evidence>
<comment type="caution">
    <text evidence="15">The sequence shown here is derived from an EMBL/GenBank/DDBJ whole genome shotgun (WGS) entry which is preliminary data.</text>
</comment>
<dbReference type="PRINTS" id="PR00821">
    <property type="entry name" value="TAGLIPASE"/>
</dbReference>
<evidence type="ECO:0000256" key="9">
    <source>
        <dbReference type="ARBA" id="ARBA00023180"/>
    </source>
</evidence>
<proteinExistence type="inferred from homology"/>
<evidence type="ECO:0000256" key="2">
    <source>
        <dbReference type="ARBA" id="ARBA00010701"/>
    </source>
</evidence>
<dbReference type="RefSeq" id="XP_039599649.1">
    <property type="nucleotide sequence ID" value="XM_039743715.1"/>
</dbReference>
<keyword evidence="9" id="KW-0325">Glycoprotein</keyword>
<comment type="subcellular location">
    <subcellularLocation>
        <location evidence="1">Secreted</location>
    </subcellularLocation>
</comment>
<dbReference type="InterPro" id="IPR013818">
    <property type="entry name" value="Lipase"/>
</dbReference>
<dbReference type="AlphaFoldDB" id="A0A8X7WYB1"/>
<comment type="catalytic activity">
    <reaction evidence="11">
        <text>1-(9Z-octadecenoyl)-sn-glycero-3-phospho-L-serine + H2O = sn-glycero-3-phospho-L-serine + (9Z)-octadecenoate + H(+)</text>
        <dbReference type="Rhea" id="RHEA:40499"/>
        <dbReference type="ChEBI" id="CHEBI:15377"/>
        <dbReference type="ChEBI" id="CHEBI:15378"/>
        <dbReference type="ChEBI" id="CHEBI:30823"/>
        <dbReference type="ChEBI" id="CHEBI:64765"/>
        <dbReference type="ChEBI" id="CHEBI:74617"/>
    </reaction>
    <physiologicalReaction direction="left-to-right" evidence="11">
        <dbReference type="Rhea" id="RHEA:40500"/>
    </physiologicalReaction>
</comment>
<sequence>MLAVRRDILLLWGFVICYHLSEAKDGQLSSCSKFQAASIKDYLKGVPLSIQYHLFTPNNRSCSTAFSENATSDLLTTVFNASLDTKVIIHGYSLQGHTPFWIKKMVTAILERADVNVLVVDWLPAASFLYANAVQNSLELSWSISSMISKLIKLGSTEKSFHLIGVSLGAHIAGFVGSLHEGRFGRITGLDPAHPRFQSVTLYEGLNPSNAVFVDALHSDTDGFGINLPVGHVDFYLNGGKDQPGCSFFRNPKCDHIRAAYVFISAITKPCLQAFPCGNYEDFMNGNCRTCRDSLTNSCPRIGLLEPIRNTSLLEPERTSYFLRTTATEPFCAHHILVEIHYENLKQKSEIEVTLISDGISKSQENIKLMKEIPVLKRVMAHTTRLCEILSVEVRILSSWFRNIKEVKIQKMCLSQLPSERKEESYCFENIILQGKTQWSHEFITICD</sequence>
<evidence type="ECO:0000256" key="6">
    <source>
        <dbReference type="ARBA" id="ARBA00022963"/>
    </source>
</evidence>
<evidence type="ECO:0000313" key="15">
    <source>
        <dbReference type="EMBL" id="KAG2457232.1"/>
    </source>
</evidence>
<dbReference type="OrthoDB" id="199913at2759"/>
<dbReference type="GO" id="GO:0016042">
    <property type="term" value="P:lipid catabolic process"/>
    <property type="evidence" value="ECO:0007669"/>
    <property type="project" value="UniProtKB-KW"/>
</dbReference>
<feature type="non-terminal residue" evidence="15">
    <location>
        <position position="448"/>
    </location>
</feature>
<dbReference type="Gene3D" id="3.40.50.1820">
    <property type="entry name" value="alpha/beta hydrolase"/>
    <property type="match status" value="1"/>
</dbReference>
<gene>
    <name evidence="15" type="primary">Pla1a</name>
    <name evidence="15" type="ORF">GTO96_0012837</name>
</gene>
<dbReference type="SUPFAM" id="SSF53474">
    <property type="entry name" value="alpha/beta-Hydrolases"/>
    <property type="match status" value="1"/>
</dbReference>
<evidence type="ECO:0000256" key="11">
    <source>
        <dbReference type="ARBA" id="ARBA00048284"/>
    </source>
</evidence>
<evidence type="ECO:0000256" key="5">
    <source>
        <dbReference type="ARBA" id="ARBA00022801"/>
    </source>
</evidence>
<dbReference type="InterPro" id="IPR002334">
    <property type="entry name" value="Allerg_PlipaseA1"/>
</dbReference>
<protein>
    <recommendedName>
        <fullName evidence="10">Phospholipase A1 member A</fullName>
    </recommendedName>
</protein>
<dbReference type="PANTHER" id="PTHR11610:SF111">
    <property type="entry name" value="PHOSPHOLIPASE A1 MEMBER A"/>
    <property type="match status" value="1"/>
</dbReference>
<evidence type="ECO:0000256" key="14">
    <source>
        <dbReference type="RuleBase" id="RU004262"/>
    </source>
</evidence>
<evidence type="ECO:0000256" key="10">
    <source>
        <dbReference type="ARBA" id="ARBA00040696"/>
    </source>
</evidence>
<dbReference type="GeneID" id="120522924"/>
<reference evidence="15 16" key="1">
    <citation type="journal article" date="2021" name="Cell">
        <title>Tracing the genetic footprints of vertebrate landing in non-teleost ray-finned fishes.</title>
        <authorList>
            <person name="Bi X."/>
            <person name="Wang K."/>
            <person name="Yang L."/>
            <person name="Pan H."/>
            <person name="Jiang H."/>
            <person name="Wei Q."/>
            <person name="Fang M."/>
            <person name="Yu H."/>
            <person name="Zhu C."/>
            <person name="Cai Y."/>
            <person name="He Y."/>
            <person name="Gan X."/>
            <person name="Zeng H."/>
            <person name="Yu D."/>
            <person name="Zhu Y."/>
            <person name="Jiang H."/>
            <person name="Qiu Q."/>
            <person name="Yang H."/>
            <person name="Zhang Y.E."/>
            <person name="Wang W."/>
            <person name="Zhu M."/>
            <person name="He S."/>
            <person name="Zhang G."/>
        </authorList>
    </citation>
    <scope>NUCLEOTIDE SEQUENCE [LARGE SCALE GENOMIC DNA]</scope>
    <source>
        <strain evidence="15">Bchr_013</strain>
    </source>
</reference>
<dbReference type="PIRSF" id="PIRSF000865">
    <property type="entry name" value="Lipoprotein_lipase_LIPH"/>
    <property type="match status" value="1"/>
</dbReference>
<evidence type="ECO:0000256" key="7">
    <source>
        <dbReference type="ARBA" id="ARBA00023098"/>
    </source>
</evidence>